<dbReference type="RefSeq" id="WP_267220577.1">
    <property type="nucleotide sequence ID" value="NZ_JAPCWC010000007.1"/>
</dbReference>
<sequence>MASLGYRAQLPGSVVRKMVQRQPGVGEAITSGIAQLGGALANVSQSNAETEERIAQSQHRIALLDQQRNRAATVADGMGRMADVELRTTQQLQELRDTMPAGAPEYATKAEEIYRQNWTDFQATLGNDPEVQQHFASIGARWLGRGIQQGRDYERQQRVQQLGDQFQKSLDMQSGALYSEPTVENLEAMLKDFDGAIDMQLVDGSVKQVMRDQVRQKLVPAMFEGTLAGGHFDAVEQAVKSGQFDQWIGGADGKSRWLSRIGAGRDVVARQAEATANEARQSAVDAMDAIDARIQSGETVPQADIERALDVGKAAGVDQARLIKFATAGDRSTRSAYARGLQTRELEGQASALETKRSAGKATDNDLRTLDALNRELDDRADKGAQAVSTLWKGNDGERQVAVQQLHGMPLSERMRVASRVGGTIGVLASLPAKNAQTALRGGAIRRDRPEAFMPLDGDKPKPDMARDAFNRFLGQGVINAMGGDYDKILNTALDLYVGSKADNGDRSAWNEGEFRDAIRIVFGQTLRRDGSKQGGLASVRGRMVELPSGWNGAEFDRTFSRLNFPRAIYADGSAASKADILANYRLVVEKVADDGHVQYRLEDGRGRALRRDDGQTYRVIFNRTPPGGN</sequence>
<evidence type="ECO:0000313" key="2">
    <source>
        <dbReference type="EMBL" id="MFC0683230.1"/>
    </source>
</evidence>
<protein>
    <submittedName>
        <fullName evidence="2">Uncharacterized protein</fullName>
    </submittedName>
</protein>
<comment type="caution">
    <text evidence="2">The sequence shown here is derived from an EMBL/GenBank/DDBJ whole genome shotgun (WGS) entry which is preliminary data.</text>
</comment>
<organism evidence="2 3">
    <name type="scientific">Novosphingobium clariflavum</name>
    <dbReference type="NCBI Taxonomy" id="2029884"/>
    <lineage>
        <taxon>Bacteria</taxon>
        <taxon>Pseudomonadati</taxon>
        <taxon>Pseudomonadota</taxon>
        <taxon>Alphaproteobacteria</taxon>
        <taxon>Sphingomonadales</taxon>
        <taxon>Sphingomonadaceae</taxon>
        <taxon>Novosphingobium</taxon>
    </lineage>
</organism>
<keyword evidence="3" id="KW-1185">Reference proteome</keyword>
<keyword evidence="1" id="KW-0175">Coiled coil</keyword>
<accession>A0ABV6S1W8</accession>
<feature type="coiled-coil region" evidence="1">
    <location>
        <begin position="40"/>
        <end position="67"/>
    </location>
</feature>
<reference evidence="2 3" key="1">
    <citation type="submission" date="2024-09" db="EMBL/GenBank/DDBJ databases">
        <authorList>
            <person name="Sun Q."/>
            <person name="Mori K."/>
        </authorList>
    </citation>
    <scope>NUCLEOTIDE SEQUENCE [LARGE SCALE GENOMIC DNA]</scope>
    <source>
        <strain evidence="2 3">CICC 11035S</strain>
    </source>
</reference>
<gene>
    <name evidence="2" type="ORF">ACFFF8_01345</name>
</gene>
<evidence type="ECO:0000256" key="1">
    <source>
        <dbReference type="SAM" id="Coils"/>
    </source>
</evidence>
<name>A0ABV6S1W8_9SPHN</name>
<proteinExistence type="predicted"/>
<evidence type="ECO:0000313" key="3">
    <source>
        <dbReference type="Proteomes" id="UP001589858"/>
    </source>
</evidence>
<dbReference type="Proteomes" id="UP001589858">
    <property type="component" value="Unassembled WGS sequence"/>
</dbReference>
<dbReference type="EMBL" id="JBHLTM010000008">
    <property type="protein sequence ID" value="MFC0683230.1"/>
    <property type="molecule type" value="Genomic_DNA"/>
</dbReference>